<evidence type="ECO:0000256" key="1">
    <source>
        <dbReference type="SAM" id="MobiDB-lite"/>
    </source>
</evidence>
<feature type="compositionally biased region" description="Polar residues" evidence="1">
    <location>
        <begin position="188"/>
        <end position="199"/>
    </location>
</feature>
<evidence type="ECO:0000313" key="2">
    <source>
        <dbReference type="EMBL" id="PBK81385.1"/>
    </source>
</evidence>
<protein>
    <submittedName>
        <fullName evidence="2">Uncharacterized protein</fullName>
    </submittedName>
</protein>
<dbReference type="Proteomes" id="UP000217790">
    <property type="component" value="Unassembled WGS sequence"/>
</dbReference>
<feature type="region of interest" description="Disordered" evidence="1">
    <location>
        <begin position="149"/>
        <end position="236"/>
    </location>
</feature>
<dbReference type="OMA" id="NPEDNNP"/>
<organism evidence="2 3">
    <name type="scientific">Armillaria gallica</name>
    <name type="common">Bulbous honey fungus</name>
    <name type="synonym">Armillaria bulbosa</name>
    <dbReference type="NCBI Taxonomy" id="47427"/>
    <lineage>
        <taxon>Eukaryota</taxon>
        <taxon>Fungi</taxon>
        <taxon>Dikarya</taxon>
        <taxon>Basidiomycota</taxon>
        <taxon>Agaricomycotina</taxon>
        <taxon>Agaricomycetes</taxon>
        <taxon>Agaricomycetidae</taxon>
        <taxon>Agaricales</taxon>
        <taxon>Marasmiineae</taxon>
        <taxon>Physalacriaceae</taxon>
        <taxon>Armillaria</taxon>
    </lineage>
</organism>
<accession>A0A2H3CE94</accession>
<keyword evidence="3" id="KW-1185">Reference proteome</keyword>
<dbReference type="AlphaFoldDB" id="A0A2H3CE94"/>
<dbReference type="STRING" id="47427.A0A2H3CE94"/>
<dbReference type="InParanoid" id="A0A2H3CE94"/>
<reference evidence="3" key="1">
    <citation type="journal article" date="2017" name="Nat. Ecol. Evol.">
        <title>Genome expansion and lineage-specific genetic innovations in the forest pathogenic fungi Armillaria.</title>
        <authorList>
            <person name="Sipos G."/>
            <person name="Prasanna A.N."/>
            <person name="Walter M.C."/>
            <person name="O'Connor E."/>
            <person name="Balint B."/>
            <person name="Krizsan K."/>
            <person name="Kiss B."/>
            <person name="Hess J."/>
            <person name="Varga T."/>
            <person name="Slot J."/>
            <person name="Riley R."/>
            <person name="Boka B."/>
            <person name="Rigling D."/>
            <person name="Barry K."/>
            <person name="Lee J."/>
            <person name="Mihaltcheva S."/>
            <person name="LaButti K."/>
            <person name="Lipzen A."/>
            <person name="Waldron R."/>
            <person name="Moloney N.M."/>
            <person name="Sperisen C."/>
            <person name="Kredics L."/>
            <person name="Vagvoelgyi C."/>
            <person name="Patrignani A."/>
            <person name="Fitzpatrick D."/>
            <person name="Nagy I."/>
            <person name="Doyle S."/>
            <person name="Anderson J.B."/>
            <person name="Grigoriev I.V."/>
            <person name="Gueldener U."/>
            <person name="Muensterkoetter M."/>
            <person name="Nagy L.G."/>
        </authorList>
    </citation>
    <scope>NUCLEOTIDE SEQUENCE [LARGE SCALE GENOMIC DNA]</scope>
    <source>
        <strain evidence="3">Ar21-2</strain>
    </source>
</reference>
<proteinExistence type="predicted"/>
<name>A0A2H3CE94_ARMGA</name>
<evidence type="ECO:0000313" key="3">
    <source>
        <dbReference type="Proteomes" id="UP000217790"/>
    </source>
</evidence>
<gene>
    <name evidence="2" type="ORF">ARMGADRAFT_1091284</name>
</gene>
<dbReference type="EMBL" id="KZ293730">
    <property type="protein sequence ID" value="PBK81385.1"/>
    <property type="molecule type" value="Genomic_DNA"/>
</dbReference>
<dbReference type="OrthoDB" id="3068376at2759"/>
<feature type="compositionally biased region" description="Basic and acidic residues" evidence="1">
    <location>
        <begin position="163"/>
        <end position="179"/>
    </location>
</feature>
<sequence length="309" mass="33758">MEILNIVKMTMKEMFMAEAEDIREEILTEVKEQPSLVPRKDGVMTPEMYAAGIKAAPKQIEVFIKALAEATGSGVLLIFDGPDPWDEKGKVCSYGFHAGKDQQGQNFSQAFPKFRETYLNPFTRFLKLAFPPDVWAAHVLGGNTTIAEKQNGGVEGMGEMDDEARPVEQEQAVEGKELSQTEDGQIDRVQTNRVQTNKGPANAELNGGGDHQKDPEMEANPEDNNPMPHSPRAPTPAPALPRMNGINLNPAEKNPQDNIVNTNKALDQVITQVDGLIAPESNTVKCPHPHPLAKVTPVEDSLVMTGGKD</sequence>